<evidence type="ECO:0000313" key="13">
    <source>
        <dbReference type="EMBL" id="ORY73622.1"/>
    </source>
</evidence>
<evidence type="ECO:0000256" key="9">
    <source>
        <dbReference type="ARBA" id="ARBA00023034"/>
    </source>
</evidence>
<proteinExistence type="inferred from homology"/>
<evidence type="ECO:0000256" key="4">
    <source>
        <dbReference type="ARBA" id="ARBA00022676"/>
    </source>
</evidence>
<dbReference type="GO" id="GO:0034599">
    <property type="term" value="P:cellular response to oxidative stress"/>
    <property type="evidence" value="ECO:0007669"/>
    <property type="project" value="InterPro"/>
</dbReference>
<feature type="region of interest" description="Disordered" evidence="11">
    <location>
        <begin position="1011"/>
        <end position="1030"/>
    </location>
</feature>
<dbReference type="Gene3D" id="3.90.550.50">
    <property type="match status" value="1"/>
</dbReference>
<dbReference type="Pfam" id="PF12326">
    <property type="entry name" value="EOS1"/>
    <property type="match status" value="1"/>
</dbReference>
<protein>
    <submittedName>
        <fullName evidence="13">Galactosyltransferase-domain-containing protein</fullName>
    </submittedName>
</protein>
<evidence type="ECO:0000256" key="8">
    <source>
        <dbReference type="ARBA" id="ARBA00022989"/>
    </source>
</evidence>
<organism evidence="13 14">
    <name type="scientific">Leucosporidium creatinivorum</name>
    <dbReference type="NCBI Taxonomy" id="106004"/>
    <lineage>
        <taxon>Eukaryota</taxon>
        <taxon>Fungi</taxon>
        <taxon>Dikarya</taxon>
        <taxon>Basidiomycota</taxon>
        <taxon>Pucciniomycotina</taxon>
        <taxon>Microbotryomycetes</taxon>
        <taxon>Leucosporidiales</taxon>
        <taxon>Leucosporidium</taxon>
    </lineage>
</organism>
<comment type="similarity">
    <text evidence="3">Belongs to the glycosyltransferase 32 family.</text>
</comment>
<accession>A0A1Y2EQ28</accession>
<dbReference type="GO" id="GO:0000139">
    <property type="term" value="C:Golgi membrane"/>
    <property type="evidence" value="ECO:0007669"/>
    <property type="project" value="UniProtKB-SubCell"/>
</dbReference>
<keyword evidence="5 13" id="KW-0808">Transferase</keyword>
<evidence type="ECO:0000256" key="1">
    <source>
        <dbReference type="ARBA" id="ARBA00004323"/>
    </source>
</evidence>
<dbReference type="STRING" id="106004.A0A1Y2EQ28"/>
<comment type="subcellular location">
    <subcellularLocation>
        <location evidence="1">Golgi apparatus membrane</location>
        <topology evidence="1">Single-pass type II membrane protein</topology>
    </subcellularLocation>
</comment>
<keyword evidence="8 12" id="KW-1133">Transmembrane helix</keyword>
<dbReference type="AlphaFoldDB" id="A0A1Y2EQ28"/>
<evidence type="ECO:0000256" key="12">
    <source>
        <dbReference type="SAM" id="Phobius"/>
    </source>
</evidence>
<evidence type="ECO:0000256" key="3">
    <source>
        <dbReference type="ARBA" id="ARBA00009003"/>
    </source>
</evidence>
<dbReference type="InterPro" id="IPR029044">
    <property type="entry name" value="Nucleotide-diphossugar_trans"/>
</dbReference>
<dbReference type="Gene3D" id="3.90.550.20">
    <property type="match status" value="1"/>
</dbReference>
<evidence type="ECO:0000256" key="5">
    <source>
        <dbReference type="ARBA" id="ARBA00022679"/>
    </source>
</evidence>
<dbReference type="EMBL" id="MCGR01000045">
    <property type="protein sequence ID" value="ORY73622.1"/>
    <property type="molecule type" value="Genomic_DNA"/>
</dbReference>
<dbReference type="InterPro" id="IPR021100">
    <property type="entry name" value="N-glycosylation_EOS1"/>
</dbReference>
<evidence type="ECO:0000256" key="10">
    <source>
        <dbReference type="ARBA" id="ARBA00023136"/>
    </source>
</evidence>
<dbReference type="InterPro" id="IPR002659">
    <property type="entry name" value="Glyco_trans_31"/>
</dbReference>
<dbReference type="PANTHER" id="PTHR28147">
    <property type="entry name" value="N-GLYCOSYLATION PROTEIN EOS1"/>
    <property type="match status" value="1"/>
</dbReference>
<comment type="caution">
    <text evidence="13">The sequence shown here is derived from an EMBL/GenBank/DDBJ whole genome shotgun (WGS) entry which is preliminary data.</text>
</comment>
<dbReference type="Pfam" id="PF01762">
    <property type="entry name" value="Galactosyl_T"/>
    <property type="match status" value="1"/>
</dbReference>
<comment type="similarity">
    <text evidence="2">Belongs to the glycosyltransferase 31 family.</text>
</comment>
<evidence type="ECO:0000256" key="11">
    <source>
        <dbReference type="SAM" id="MobiDB-lite"/>
    </source>
</evidence>
<gene>
    <name evidence="13" type="ORF">BCR35DRAFT_147622</name>
</gene>
<keyword evidence="10 12" id="KW-0472">Membrane</keyword>
<evidence type="ECO:0000313" key="14">
    <source>
        <dbReference type="Proteomes" id="UP000193467"/>
    </source>
</evidence>
<keyword evidence="6 12" id="KW-0812">Transmembrane</keyword>
<evidence type="ECO:0000256" key="2">
    <source>
        <dbReference type="ARBA" id="ARBA00008661"/>
    </source>
</evidence>
<feature type="transmembrane region" description="Helical" evidence="12">
    <location>
        <begin position="157"/>
        <end position="182"/>
    </location>
</feature>
<keyword evidence="4 13" id="KW-0328">Glycosyltransferase</keyword>
<dbReference type="GO" id="GO:0006487">
    <property type="term" value="P:protein N-linked glycosylation"/>
    <property type="evidence" value="ECO:0007669"/>
    <property type="project" value="TreeGrafter"/>
</dbReference>
<dbReference type="Proteomes" id="UP000193467">
    <property type="component" value="Unassembled WGS sequence"/>
</dbReference>
<feature type="transmembrane region" description="Helical" evidence="12">
    <location>
        <begin position="225"/>
        <end position="246"/>
    </location>
</feature>
<keyword evidence="9" id="KW-0333">Golgi apparatus</keyword>
<dbReference type="OrthoDB" id="2139606at2759"/>
<dbReference type="InParanoid" id="A0A1Y2EQ28"/>
<reference evidence="13 14" key="1">
    <citation type="submission" date="2016-07" db="EMBL/GenBank/DDBJ databases">
        <title>Pervasive Adenine N6-methylation of Active Genes in Fungi.</title>
        <authorList>
            <consortium name="DOE Joint Genome Institute"/>
            <person name="Mondo S.J."/>
            <person name="Dannebaum R.O."/>
            <person name="Kuo R.C."/>
            <person name="Labutti K."/>
            <person name="Haridas S."/>
            <person name="Kuo A."/>
            <person name="Salamov A."/>
            <person name="Ahrendt S.R."/>
            <person name="Lipzen A."/>
            <person name="Sullivan W."/>
            <person name="Andreopoulos W.B."/>
            <person name="Clum A."/>
            <person name="Lindquist E."/>
            <person name="Daum C."/>
            <person name="Ramamoorthy G.K."/>
            <person name="Gryganskyi A."/>
            <person name="Culley D."/>
            <person name="Magnuson J.K."/>
            <person name="James T.Y."/>
            <person name="O'Malley M.A."/>
            <person name="Stajich J.E."/>
            <person name="Spatafora J.W."/>
            <person name="Visel A."/>
            <person name="Grigoriev I.V."/>
        </authorList>
    </citation>
    <scope>NUCLEOTIDE SEQUENCE [LARGE SCALE GENOMIC DNA]</scope>
    <source>
        <strain evidence="13 14">62-1032</strain>
    </source>
</reference>
<dbReference type="GO" id="GO:0016758">
    <property type="term" value="F:hexosyltransferase activity"/>
    <property type="evidence" value="ECO:0007669"/>
    <property type="project" value="InterPro"/>
</dbReference>
<evidence type="ECO:0000256" key="7">
    <source>
        <dbReference type="ARBA" id="ARBA00022968"/>
    </source>
</evidence>
<feature type="transmembrane region" description="Helical" evidence="12">
    <location>
        <begin position="120"/>
        <end position="145"/>
    </location>
</feature>
<sequence>MSRARSSSNTGEGASSQPPTLPTARSPASLPTSRLWSLLFLFLQSLSVIPSLLGFFYSAHRFYHAPPHLVSAASTWDDSGSAVGVTEGRSTRLDWFIAGMWALACAYFSHSLAKGLLRRWLVYYSLLPTFIRVVSLQAICWPLTLTTHRLLTFDQPVAAWLICATTAAISNVIQIWVTSNIVERKDRRGQQRWHILSVVVGAVLGPGVRTEKFRKSERVLSWKKVLWGTVAPFALLGWVTTNALLWQQFAARYKGGGGVSLGGPKLNHVVGVGGMQGLSLVDLDRQADVRIVILVTSSWTNRSRTNRNTFRQSSVLLIPPSSASISITYRFLLGSAPSPQTAAKAGPGIEAEAEEFGDMLLVPAHDGYADLSRKIYEGWKWAGQLDVDYVFKTDDDILLRMDILAKEFVALGRRKEYWQGFAYWEIPAIKDASNKNADFAYELSSFPPYTAGALHILSRDLVSLIAPPDASRLFVMNEDQNLGLWLYPSGIRPIHDRRIQQAQVCENDMVAKHFGGQYKEPNGIGPREMYLNIINGRKQCEGFLQRWCGVCYSSCRSRDNHWRDWGFACDEIKGATLSNRPSSAVATLEAPVKTPAEPFVMGSADDPWVIPGLLSRHTSPFSNSDDWHLLHMLCWTTGEETFQERHYQALETIWAHEPRAILFMMSTSLPEDFFDTYTKHGYAIHVIRIGGAELLQRGWFLGPQSERWLTEWDQWAKGPNFYSHLTDYLRYLFLFKFGGTYLDMDAPWVRSPPNSNLEFIGADYATLASDLDWTLDEDGLYLAPGVMRFRKGWTLFKDILEQAFSATYRADCFNCVGPRAITLGVRPRRRQLELAGFTIVPSHVLYPKNWITSHELVKTLPPGQAAPELAKMVETSWSIHLFGKMTNHLRIQKGSIIGEAFDTFSLGIPRRVGYLSTSDRELGKPSLGQGLELRAPKSYRYRSRLSLIAEEVKNLDLIGSVDGRFDGLDLIFVRGARAPRAEKAEVRVTTRLGGRLHGRLRLRGYQGGRRMAKERLAARPSSSSRSRMLL</sequence>
<feature type="compositionally biased region" description="Polar residues" evidence="11">
    <location>
        <begin position="1"/>
        <end position="18"/>
    </location>
</feature>
<feature type="transmembrane region" description="Helical" evidence="12">
    <location>
        <begin position="95"/>
        <end position="113"/>
    </location>
</feature>
<dbReference type="PANTHER" id="PTHR28147:SF1">
    <property type="entry name" value="N-GLYCOSYLATION PROTEIN EOS1"/>
    <property type="match status" value="1"/>
</dbReference>
<feature type="compositionally biased region" description="Low complexity" evidence="11">
    <location>
        <begin position="1021"/>
        <end position="1030"/>
    </location>
</feature>
<dbReference type="InterPro" id="IPR007577">
    <property type="entry name" value="GlycoTrfase_DXD_sugar-bd_CS"/>
</dbReference>
<dbReference type="Pfam" id="PF04488">
    <property type="entry name" value="Gly_transf_sug"/>
    <property type="match status" value="1"/>
</dbReference>
<feature type="transmembrane region" description="Helical" evidence="12">
    <location>
        <begin position="35"/>
        <end position="57"/>
    </location>
</feature>
<dbReference type="SUPFAM" id="SSF53448">
    <property type="entry name" value="Nucleotide-diphospho-sugar transferases"/>
    <property type="match status" value="1"/>
</dbReference>
<keyword evidence="7" id="KW-0735">Signal-anchor</keyword>
<dbReference type="GO" id="GO:0005789">
    <property type="term" value="C:endoplasmic reticulum membrane"/>
    <property type="evidence" value="ECO:0007669"/>
    <property type="project" value="InterPro"/>
</dbReference>
<keyword evidence="14" id="KW-1185">Reference proteome</keyword>
<evidence type="ECO:0000256" key="6">
    <source>
        <dbReference type="ARBA" id="ARBA00022692"/>
    </source>
</evidence>
<name>A0A1Y2EQ28_9BASI</name>
<feature type="region of interest" description="Disordered" evidence="11">
    <location>
        <begin position="1"/>
        <end position="26"/>
    </location>
</feature>